<protein>
    <submittedName>
        <fullName evidence="1">Uncharacterized protein</fullName>
    </submittedName>
</protein>
<dbReference type="AlphaFoldDB" id="G9Y506"/>
<reference evidence="1 2" key="1">
    <citation type="submission" date="2011-08" db="EMBL/GenBank/DDBJ databases">
        <authorList>
            <person name="Weinstock G."/>
            <person name="Sodergren E."/>
            <person name="Clifton S."/>
            <person name="Fulton L."/>
            <person name="Fulton B."/>
            <person name="Courtney L."/>
            <person name="Fronick C."/>
            <person name="Harrison M."/>
            <person name="Strong C."/>
            <person name="Farmer C."/>
            <person name="Delahaunty K."/>
            <person name="Markovic C."/>
            <person name="Hall O."/>
            <person name="Minx P."/>
            <person name="Tomlinson C."/>
            <person name="Mitreva M."/>
            <person name="Hou S."/>
            <person name="Chen J."/>
            <person name="Wollam A."/>
            <person name="Pepin K.H."/>
            <person name="Johnson M."/>
            <person name="Bhonagiri V."/>
            <person name="Zhang X."/>
            <person name="Suruliraj S."/>
            <person name="Warren W."/>
            <person name="Chinwalla A."/>
            <person name="Mardis E.R."/>
            <person name="Wilson R.K."/>
        </authorList>
    </citation>
    <scope>NUCLEOTIDE SEQUENCE [LARGE SCALE GENOMIC DNA]</scope>
    <source>
        <strain evidence="1 2">ATCC 51873</strain>
    </source>
</reference>
<dbReference type="HOGENOM" id="CLU_2355788_0_0_6"/>
<proteinExistence type="predicted"/>
<dbReference type="Proteomes" id="UP000005959">
    <property type="component" value="Unassembled WGS sequence"/>
</dbReference>
<name>G9Y506_HAFAL</name>
<dbReference type="EMBL" id="AGCI01000033">
    <property type="protein sequence ID" value="EHM44125.1"/>
    <property type="molecule type" value="Genomic_DNA"/>
</dbReference>
<evidence type="ECO:0000313" key="1">
    <source>
        <dbReference type="EMBL" id="EHM44125.1"/>
    </source>
</evidence>
<accession>G9Y506</accession>
<comment type="caution">
    <text evidence="1">The sequence shown here is derived from an EMBL/GenBank/DDBJ whole genome shotgun (WGS) entry which is preliminary data.</text>
</comment>
<organism evidence="1 2">
    <name type="scientific">Hafnia alvei ATCC 51873</name>
    <dbReference type="NCBI Taxonomy" id="1002364"/>
    <lineage>
        <taxon>Bacteria</taxon>
        <taxon>Pseudomonadati</taxon>
        <taxon>Pseudomonadota</taxon>
        <taxon>Gammaproteobacteria</taxon>
        <taxon>Enterobacterales</taxon>
        <taxon>Hafniaceae</taxon>
        <taxon>Hafnia</taxon>
    </lineage>
</organism>
<evidence type="ECO:0000313" key="2">
    <source>
        <dbReference type="Proteomes" id="UP000005959"/>
    </source>
</evidence>
<gene>
    <name evidence="1" type="ORF">HMPREF0454_01644</name>
</gene>
<sequence>MSTHRKDGWPSGVIRIKPSWISLGRTEPTLRAGDSERWEYKYNPFRRRISKHCINQDKPSMDFHLNDDQLTEEISVRTDGSAGDGNALFWIIQETY</sequence>